<accession>A0ABQ0FYC0</accession>
<feature type="compositionally biased region" description="Basic and acidic residues" evidence="1">
    <location>
        <begin position="42"/>
        <end position="51"/>
    </location>
</feature>
<evidence type="ECO:0000256" key="2">
    <source>
        <dbReference type="SAM" id="Phobius"/>
    </source>
</evidence>
<keyword evidence="4" id="KW-1185">Reference proteome</keyword>
<organism evidence="3 4">
    <name type="scientific">Madurella fahalii</name>
    <dbReference type="NCBI Taxonomy" id="1157608"/>
    <lineage>
        <taxon>Eukaryota</taxon>
        <taxon>Fungi</taxon>
        <taxon>Dikarya</taxon>
        <taxon>Ascomycota</taxon>
        <taxon>Pezizomycotina</taxon>
        <taxon>Sordariomycetes</taxon>
        <taxon>Sordariomycetidae</taxon>
        <taxon>Sordariales</taxon>
        <taxon>Sordariales incertae sedis</taxon>
        <taxon>Madurella</taxon>
    </lineage>
</organism>
<name>A0ABQ0FYC0_9PEZI</name>
<keyword evidence="2" id="KW-1133">Transmembrane helix</keyword>
<dbReference type="EMBL" id="BAAFSV010000001">
    <property type="protein sequence ID" value="GAB1310320.1"/>
    <property type="molecule type" value="Genomic_DNA"/>
</dbReference>
<protein>
    <submittedName>
        <fullName evidence="3">Uncharacterized protein</fullName>
    </submittedName>
</protein>
<evidence type="ECO:0000313" key="3">
    <source>
        <dbReference type="EMBL" id="GAB1310320.1"/>
    </source>
</evidence>
<feature type="compositionally biased region" description="Polar residues" evidence="1">
    <location>
        <begin position="76"/>
        <end position="86"/>
    </location>
</feature>
<feature type="region of interest" description="Disordered" evidence="1">
    <location>
        <begin position="24"/>
        <end position="86"/>
    </location>
</feature>
<evidence type="ECO:0000256" key="1">
    <source>
        <dbReference type="SAM" id="MobiDB-lite"/>
    </source>
</evidence>
<keyword evidence="2" id="KW-0812">Transmembrane</keyword>
<feature type="transmembrane region" description="Helical" evidence="2">
    <location>
        <begin position="265"/>
        <end position="286"/>
    </location>
</feature>
<comment type="caution">
    <text evidence="3">The sequence shown here is derived from an EMBL/GenBank/DDBJ whole genome shotgun (WGS) entry which is preliminary data.</text>
</comment>
<sequence length="351" mass="39102">MTQNGPDAFKSSSLGRPRHQITRSISEISSPIRLHRHHSHRATKERERDTRSPVAQSAVPVGQGRRSFEGPRSEGVTPNLSPNASRRTSILYPTTDEVMSALAAMSHAAPAPAMKSEKDHELIREQQRAVVRESGLQRSLAELETFASATTKQLDETCYLFLERLSALQGTIAALQELAGLSQQLNNNFSTETEELVTDITSQLDAFGQFEDQQKRIESLQSRINTGRESIRALSGRVDTVRDRIESWERADREWQEKTRKRLKAFWVVTSVIFLVVLLFVGAQYAPESLEQTTTRIAADGLNTLEDVATTKVDKLWSSKVAETQGIGRALNESEPVATQSGGVEELFDEL</sequence>
<dbReference type="RefSeq" id="XP_070912053.1">
    <property type="nucleotide sequence ID" value="XM_071055952.1"/>
</dbReference>
<dbReference type="GeneID" id="98171275"/>
<gene>
    <name evidence="3" type="ORF">MFIFM68171_00530</name>
</gene>
<reference evidence="3 4" key="1">
    <citation type="submission" date="2024-09" db="EMBL/GenBank/DDBJ databases">
        <title>Itraconazole resistance in Madurella fahalii resulting from another homologue of gene encoding cytochrome P450 14-alpha sterol demethylase (CYP51).</title>
        <authorList>
            <person name="Yoshioka I."/>
            <person name="Fahal A.H."/>
            <person name="Kaneko S."/>
            <person name="Yaguchi T."/>
        </authorList>
    </citation>
    <scope>NUCLEOTIDE SEQUENCE [LARGE SCALE GENOMIC DNA]</scope>
    <source>
        <strain evidence="3 4">IFM 68171</strain>
    </source>
</reference>
<keyword evidence="2" id="KW-0472">Membrane</keyword>
<dbReference type="Proteomes" id="UP001628179">
    <property type="component" value="Unassembled WGS sequence"/>
</dbReference>
<evidence type="ECO:0000313" key="4">
    <source>
        <dbReference type="Proteomes" id="UP001628179"/>
    </source>
</evidence>
<proteinExistence type="predicted"/>